<dbReference type="PANTHER" id="PTHR24113">
    <property type="entry name" value="RAN GTPASE-ACTIVATING PROTEIN 1"/>
    <property type="match status" value="1"/>
</dbReference>
<dbReference type="PANTHER" id="PTHR24113:SF15">
    <property type="entry name" value="NACHT DOMAIN-CONTAINING PROTEIN"/>
    <property type="match status" value="1"/>
</dbReference>
<dbReference type="GO" id="GO:0005634">
    <property type="term" value="C:nucleus"/>
    <property type="evidence" value="ECO:0007669"/>
    <property type="project" value="TreeGrafter"/>
</dbReference>
<keyword evidence="2" id="KW-1185">Reference proteome</keyword>
<dbReference type="GO" id="GO:0031267">
    <property type="term" value="F:small GTPase binding"/>
    <property type="evidence" value="ECO:0007669"/>
    <property type="project" value="TreeGrafter"/>
</dbReference>
<dbReference type="Pfam" id="PF13516">
    <property type="entry name" value="LRR_6"/>
    <property type="match status" value="3"/>
</dbReference>
<dbReference type="Proteomes" id="UP000037460">
    <property type="component" value="Unassembled WGS sequence"/>
</dbReference>
<dbReference type="GO" id="GO:0006913">
    <property type="term" value="P:nucleocytoplasmic transport"/>
    <property type="evidence" value="ECO:0007669"/>
    <property type="project" value="TreeGrafter"/>
</dbReference>
<protein>
    <recommendedName>
        <fullName evidence="3">Protein nlrc3</fullName>
    </recommendedName>
</protein>
<organism evidence="1 2">
    <name type="scientific">Chrysochromulina tobinii</name>
    <dbReference type="NCBI Taxonomy" id="1460289"/>
    <lineage>
        <taxon>Eukaryota</taxon>
        <taxon>Haptista</taxon>
        <taxon>Haptophyta</taxon>
        <taxon>Prymnesiophyceae</taxon>
        <taxon>Prymnesiales</taxon>
        <taxon>Chrysochromulinaceae</taxon>
        <taxon>Chrysochromulina</taxon>
    </lineage>
</organism>
<dbReference type="InterPro" id="IPR027038">
    <property type="entry name" value="RanGap"/>
</dbReference>
<reference evidence="2" key="1">
    <citation type="journal article" date="2015" name="PLoS Genet.">
        <title>Genome Sequence and Transcriptome Analyses of Chrysochromulina tobin: Metabolic Tools for Enhanced Algal Fitness in the Prominent Order Prymnesiales (Haptophyceae).</title>
        <authorList>
            <person name="Hovde B.T."/>
            <person name="Deodato C.R."/>
            <person name="Hunsperger H.M."/>
            <person name="Ryken S.A."/>
            <person name="Yost W."/>
            <person name="Jha R.K."/>
            <person name="Patterson J."/>
            <person name="Monnat R.J. Jr."/>
            <person name="Barlow S.B."/>
            <person name="Starkenburg S.R."/>
            <person name="Cattolico R.A."/>
        </authorList>
    </citation>
    <scope>NUCLEOTIDE SEQUENCE</scope>
    <source>
        <strain evidence="2">CCMP291</strain>
    </source>
</reference>
<evidence type="ECO:0008006" key="3">
    <source>
        <dbReference type="Google" id="ProtNLM"/>
    </source>
</evidence>
<dbReference type="OrthoDB" id="120976at2759"/>
<proteinExistence type="predicted"/>
<dbReference type="EMBL" id="JWZX01001282">
    <property type="protein sequence ID" value="KOO34246.1"/>
    <property type="molecule type" value="Genomic_DNA"/>
</dbReference>
<dbReference type="InterPro" id="IPR001611">
    <property type="entry name" value="Leu-rich_rpt"/>
</dbReference>
<gene>
    <name evidence="1" type="ORF">Ctob_005463</name>
</gene>
<dbReference type="AlphaFoldDB" id="A0A0M0K5V3"/>
<comment type="caution">
    <text evidence="1">The sequence shown here is derived from an EMBL/GenBank/DDBJ whole genome shotgun (WGS) entry which is preliminary data.</text>
</comment>
<accession>A0A0M0K5V3</accession>
<evidence type="ECO:0000313" key="1">
    <source>
        <dbReference type="EMBL" id="KOO34246.1"/>
    </source>
</evidence>
<evidence type="ECO:0000313" key="2">
    <source>
        <dbReference type="Proteomes" id="UP000037460"/>
    </source>
</evidence>
<dbReference type="InterPro" id="IPR032675">
    <property type="entry name" value="LRR_dom_sf"/>
</dbReference>
<dbReference type="GO" id="GO:0048471">
    <property type="term" value="C:perinuclear region of cytoplasm"/>
    <property type="evidence" value="ECO:0007669"/>
    <property type="project" value="TreeGrafter"/>
</dbReference>
<dbReference type="SUPFAM" id="SSF52047">
    <property type="entry name" value="RNI-like"/>
    <property type="match status" value="1"/>
</dbReference>
<dbReference type="GO" id="GO:0005096">
    <property type="term" value="F:GTPase activator activity"/>
    <property type="evidence" value="ECO:0007669"/>
    <property type="project" value="InterPro"/>
</dbReference>
<dbReference type="Gene3D" id="3.80.10.10">
    <property type="entry name" value="Ribonuclease Inhibitor"/>
    <property type="match status" value="2"/>
</dbReference>
<dbReference type="GO" id="GO:0005829">
    <property type="term" value="C:cytosol"/>
    <property type="evidence" value="ECO:0007669"/>
    <property type="project" value="TreeGrafter"/>
</dbReference>
<name>A0A0M0K5V3_9EUKA</name>
<sequence>MLARRALLLIDGLDEGGTARAAIERHIVDVLAPQGHTMVVTSRPAGLRGDLFAEHFVRLRLAPLSDSQQLEVIQRRVGGKLAVGGVAGSGGVAGGAPSSAGAAAGSAVLERYLRDKVPVDLETGQRVSGNPWMLSVVLTIFQSRQPFSQAKRDGMAKRVGGGNVRADGGAEAAELIDAMPTTVALYDLATRSVLEREGLIVTRDCHVATMSGVSGVSARDLGVIDGSTTTAAAAASCAEQVDELQSSASETGNEAALAQLGALLQATFFEAHAMQRRIIDETVLDEAALGLVRPNVLHAIRADMAPFEGRAEQGHYVEVLAGPCVGKRGVVSARPFRVRFVDGTSSEELRESDFRSSGLDEQSGRAFEARQRQQRRSAVRAACEQLPPVTLEALRAMRVRVTQDRLPLLKLLQLEPLQMQSSHLSFQEYYTACAICLGRRLPASAAAPWRWDAWWRNTLLLGMEMGEAFGRGLLMAVGESAQLLDLNSKIAGDRPTSLLAISQLLLGCATVALAHNTLVPHEALPLAEGLRASTSLLKLNLASNHLCGVWFDNGRFEGEYSPMGIGALADALVANSSLTTLDLSQNCLGVSYINGVRAASIEGISLVAQAASASRSLRELNVSYNGIGPQGGKAIGDAFGGSATLTALDIGGNIIGLKGGKAVAEALRTNAAFVFVDVRFNSLDEATKALLVEVADERAAGSGIERKAAVKVLLD</sequence>
<dbReference type="SMART" id="SM00368">
    <property type="entry name" value="LRR_RI"/>
    <property type="match status" value="3"/>
</dbReference>